<accession>A0A8T4GSI0</accession>
<dbReference type="EMBL" id="JAGGLC010000001">
    <property type="protein sequence ID" value="MBP1986061.1"/>
    <property type="molecule type" value="Genomic_DNA"/>
</dbReference>
<gene>
    <name evidence="2" type="ORF">J2753_000534</name>
</gene>
<feature type="transmembrane region" description="Helical" evidence="1">
    <location>
        <begin position="39"/>
        <end position="59"/>
    </location>
</feature>
<protein>
    <submittedName>
        <fullName evidence="2">Uncharacterized protein</fullName>
    </submittedName>
</protein>
<organism evidence="2 3">
    <name type="scientific">Halolamina salifodinae</name>
    <dbReference type="NCBI Taxonomy" id="1202767"/>
    <lineage>
        <taxon>Archaea</taxon>
        <taxon>Methanobacteriati</taxon>
        <taxon>Methanobacteriota</taxon>
        <taxon>Stenosarchaea group</taxon>
        <taxon>Halobacteria</taxon>
        <taxon>Halobacteriales</taxon>
        <taxon>Haloferacaceae</taxon>
    </lineage>
</organism>
<dbReference type="AlphaFoldDB" id="A0A8T4GSI0"/>
<evidence type="ECO:0000256" key="1">
    <source>
        <dbReference type="SAM" id="Phobius"/>
    </source>
</evidence>
<keyword evidence="1" id="KW-1133">Transmembrane helix</keyword>
<feature type="transmembrane region" description="Helical" evidence="1">
    <location>
        <begin position="12"/>
        <end position="33"/>
    </location>
</feature>
<dbReference type="InterPro" id="IPR055977">
    <property type="entry name" value="DUF7555"/>
</dbReference>
<dbReference type="Pfam" id="PF24432">
    <property type="entry name" value="DUF7555"/>
    <property type="match status" value="1"/>
</dbReference>
<keyword evidence="1" id="KW-0812">Transmembrane</keyword>
<reference evidence="2" key="1">
    <citation type="submission" date="2021-03" db="EMBL/GenBank/DDBJ databases">
        <title>Genomic Encyclopedia of Type Strains, Phase IV (KMG-IV): sequencing the most valuable type-strain genomes for metagenomic binning, comparative biology and taxonomic classification.</title>
        <authorList>
            <person name="Goeker M."/>
        </authorList>
    </citation>
    <scope>NUCLEOTIDE SEQUENCE</scope>
    <source>
        <strain evidence="2">DSM 26232</strain>
    </source>
</reference>
<keyword evidence="3" id="KW-1185">Reference proteome</keyword>
<sequence length="130" mass="14102">MSRRILRLVEAALWVAGATALTVVFSAVPSLLFGDGLPTLKYVLFVVGLLLFGLGSFAIQPPRPGRDEQRVTVQSDEPADVEVALQQVPPLRGRLLPYEDRVSRDWKLFLTGVATLAVSLAMEVFLGVGP</sequence>
<dbReference type="RefSeq" id="WP_209490194.1">
    <property type="nucleotide sequence ID" value="NZ_JAGGLC010000001.1"/>
</dbReference>
<comment type="caution">
    <text evidence="2">The sequence shown here is derived from an EMBL/GenBank/DDBJ whole genome shotgun (WGS) entry which is preliminary data.</text>
</comment>
<keyword evidence="1" id="KW-0472">Membrane</keyword>
<proteinExistence type="predicted"/>
<evidence type="ECO:0000313" key="3">
    <source>
        <dbReference type="Proteomes" id="UP000823736"/>
    </source>
</evidence>
<dbReference type="Proteomes" id="UP000823736">
    <property type="component" value="Unassembled WGS sequence"/>
</dbReference>
<name>A0A8T4GSI0_9EURY</name>
<evidence type="ECO:0000313" key="2">
    <source>
        <dbReference type="EMBL" id="MBP1986061.1"/>
    </source>
</evidence>
<dbReference type="OrthoDB" id="330974at2157"/>
<feature type="transmembrane region" description="Helical" evidence="1">
    <location>
        <begin position="108"/>
        <end position="128"/>
    </location>
</feature>